<feature type="signal peptide" evidence="2">
    <location>
        <begin position="1"/>
        <end position="24"/>
    </location>
</feature>
<protein>
    <recommendedName>
        <fullName evidence="5">Lipoprotein</fullName>
    </recommendedName>
</protein>
<dbReference type="RefSeq" id="WP_013539498.1">
    <property type="nucleotide sequence ID" value="NC_014931.1"/>
</dbReference>
<accession>E6UVM0</accession>
<name>E6UVM0_VARPE</name>
<evidence type="ECO:0000313" key="3">
    <source>
        <dbReference type="EMBL" id="ADU35253.1"/>
    </source>
</evidence>
<organism evidence="3 4">
    <name type="scientific">Variovorax paradoxus (strain EPS)</name>
    <dbReference type="NCBI Taxonomy" id="595537"/>
    <lineage>
        <taxon>Bacteria</taxon>
        <taxon>Pseudomonadati</taxon>
        <taxon>Pseudomonadota</taxon>
        <taxon>Betaproteobacteria</taxon>
        <taxon>Burkholderiales</taxon>
        <taxon>Comamonadaceae</taxon>
        <taxon>Variovorax</taxon>
    </lineage>
</organism>
<gene>
    <name evidence="3" type="ordered locus">Varpa_1035</name>
</gene>
<dbReference type="STRING" id="595537.Varpa_1035"/>
<proteinExistence type="predicted"/>
<evidence type="ECO:0000256" key="1">
    <source>
        <dbReference type="SAM" id="MobiDB-lite"/>
    </source>
</evidence>
<dbReference type="Proteomes" id="UP000008917">
    <property type="component" value="Chromosome"/>
</dbReference>
<feature type="chain" id="PRO_5003213303" description="Lipoprotein" evidence="2">
    <location>
        <begin position="25"/>
        <end position="245"/>
    </location>
</feature>
<evidence type="ECO:0008006" key="5">
    <source>
        <dbReference type="Google" id="ProtNLM"/>
    </source>
</evidence>
<dbReference type="KEGG" id="vpe:Varpa_1035"/>
<dbReference type="EMBL" id="CP002417">
    <property type="protein sequence ID" value="ADU35253.1"/>
    <property type="molecule type" value="Genomic_DNA"/>
</dbReference>
<evidence type="ECO:0000313" key="4">
    <source>
        <dbReference type="Proteomes" id="UP000008917"/>
    </source>
</evidence>
<reference evidence="4" key="1">
    <citation type="submission" date="2010-12" db="EMBL/GenBank/DDBJ databases">
        <title>Complete sequence of Variovorax paradoxus EPS.</title>
        <authorList>
            <consortium name="US DOE Joint Genome Institute"/>
            <person name="Lucas S."/>
            <person name="Copeland A."/>
            <person name="Lapidus A."/>
            <person name="Cheng J.-F."/>
            <person name="Goodwin L."/>
            <person name="Pitluck S."/>
            <person name="Teshima H."/>
            <person name="Detter J.C."/>
            <person name="Han C."/>
            <person name="Tapia R."/>
            <person name="Land M."/>
            <person name="Hauser L."/>
            <person name="Kyrpides N."/>
            <person name="Ivanova N."/>
            <person name="Ovchinnikova G."/>
            <person name="Orwin P."/>
            <person name="Han J.-I.G."/>
            <person name="Woyke T."/>
        </authorList>
    </citation>
    <scope>NUCLEOTIDE SEQUENCE [LARGE SCALE GENOMIC DNA]</scope>
    <source>
        <strain evidence="4">EPS</strain>
    </source>
</reference>
<evidence type="ECO:0000256" key="2">
    <source>
        <dbReference type="SAM" id="SignalP"/>
    </source>
</evidence>
<dbReference type="AlphaFoldDB" id="E6UVM0"/>
<reference evidence="3 4" key="2">
    <citation type="journal article" date="2013" name="Genome Announc.">
        <title>Genome of the Root-Associated Plant Growth-Promoting Bacterium Variovorax paradoxus Strain EPS.</title>
        <authorList>
            <person name="Han J.I."/>
            <person name="Spain J.C."/>
            <person name="Leadbetter J.R."/>
            <person name="Ovchinnikova G."/>
            <person name="Goodwin L.A."/>
            <person name="Han C.S."/>
            <person name="Woyke T."/>
            <person name="Davenport K.W."/>
            <person name="Orwin P.M."/>
        </authorList>
    </citation>
    <scope>NUCLEOTIDE SEQUENCE [LARGE SCALE GENOMIC DNA]</scope>
    <source>
        <strain evidence="3 4">EPS</strain>
    </source>
</reference>
<dbReference type="HOGENOM" id="CLU_1133210_0_0_4"/>
<keyword evidence="2" id="KW-0732">Signal</keyword>
<sequence length="245" mass="26434">MSMSVSALSRIVLLACLSSGISGCSTLGAVGGIGVGPGVSLDPRYKPQAKAAPQTAYRIDAKRYFIVEPYANTSCKDVSLGYSARTYSYSRFDAKKFGMPEVNHAVVATSYEPAPGSLSADASSKLLLAPPVLDESYPQYFFVPFSANDGERWGDLVLLRSGKDARLDLVQRGTSLYFDHDRRVIDLAQIPFARSHREPRPGGVVLTPSRAVDPHENLPPQGQPSLDTQAVCTPRDLPFVKAKGN</sequence>
<feature type="region of interest" description="Disordered" evidence="1">
    <location>
        <begin position="198"/>
        <end position="229"/>
    </location>
</feature>